<feature type="non-terminal residue" evidence="1">
    <location>
        <position position="1"/>
    </location>
</feature>
<evidence type="ECO:0000313" key="1">
    <source>
        <dbReference type="EMBL" id="KAK2085374.1"/>
    </source>
</evidence>
<keyword evidence="2" id="KW-1185">Reference proteome</keyword>
<gene>
    <name evidence="1" type="ORF">P7K49_036674</name>
</gene>
<reference evidence="1 2" key="1">
    <citation type="submission" date="2023-05" db="EMBL/GenBank/DDBJ databases">
        <title>B98-5 Cell Line De Novo Hybrid Assembly: An Optical Mapping Approach.</title>
        <authorList>
            <person name="Kananen K."/>
            <person name="Auerbach J.A."/>
            <person name="Kautto E."/>
            <person name="Blachly J.S."/>
        </authorList>
    </citation>
    <scope>NUCLEOTIDE SEQUENCE [LARGE SCALE GENOMIC DNA]</scope>
    <source>
        <strain evidence="1">B95-8</strain>
        <tissue evidence="1">Cell line</tissue>
    </source>
</reference>
<organism evidence="1 2">
    <name type="scientific">Saguinus oedipus</name>
    <name type="common">Cotton-top tamarin</name>
    <name type="synonym">Oedipomidas oedipus</name>
    <dbReference type="NCBI Taxonomy" id="9490"/>
    <lineage>
        <taxon>Eukaryota</taxon>
        <taxon>Metazoa</taxon>
        <taxon>Chordata</taxon>
        <taxon>Craniata</taxon>
        <taxon>Vertebrata</taxon>
        <taxon>Euteleostomi</taxon>
        <taxon>Mammalia</taxon>
        <taxon>Eutheria</taxon>
        <taxon>Euarchontoglires</taxon>
        <taxon>Primates</taxon>
        <taxon>Haplorrhini</taxon>
        <taxon>Platyrrhini</taxon>
        <taxon>Cebidae</taxon>
        <taxon>Callitrichinae</taxon>
        <taxon>Saguinus</taxon>
    </lineage>
</organism>
<dbReference type="EMBL" id="JASSZA010000021">
    <property type="protein sequence ID" value="KAK2085374.1"/>
    <property type="molecule type" value="Genomic_DNA"/>
</dbReference>
<sequence length="57" mass="6783">KKAFYCAASFLVCVFKEITSHTTTKRDTEFYVERKIMNKDQRSTFMSIRLNNKQAKQ</sequence>
<comment type="caution">
    <text evidence="1">The sequence shown here is derived from an EMBL/GenBank/DDBJ whole genome shotgun (WGS) entry which is preliminary data.</text>
</comment>
<dbReference type="Proteomes" id="UP001266305">
    <property type="component" value="Unassembled WGS sequence"/>
</dbReference>
<protein>
    <submittedName>
        <fullName evidence="1">Uncharacterized protein</fullName>
    </submittedName>
</protein>
<feature type="non-terminal residue" evidence="1">
    <location>
        <position position="57"/>
    </location>
</feature>
<proteinExistence type="predicted"/>
<name>A0ABQ9TKZ0_SAGOE</name>
<evidence type="ECO:0000313" key="2">
    <source>
        <dbReference type="Proteomes" id="UP001266305"/>
    </source>
</evidence>
<accession>A0ABQ9TKZ0</accession>